<feature type="domain" description="Nuclear receptor" evidence="18">
    <location>
        <begin position="834"/>
        <end position="909"/>
    </location>
</feature>
<protein>
    <recommendedName>
        <fullName evidence="15">Cilia- and flagella-associated protein 91</fullName>
    </recommendedName>
</protein>
<dbReference type="PANTHER" id="PTHR22455">
    <property type="entry name" value="CILIA- AND FLAGELLA-ASSOCIATED PROTEIN 91"/>
    <property type="match status" value="1"/>
</dbReference>
<dbReference type="InterPro" id="IPR000536">
    <property type="entry name" value="Nucl_hrmn_rcpt_lig-bd"/>
</dbReference>
<dbReference type="PROSITE" id="PS00031">
    <property type="entry name" value="NUCLEAR_REC_DBD_1"/>
    <property type="match status" value="1"/>
</dbReference>
<keyword evidence="7" id="KW-0805">Transcription regulation</keyword>
<evidence type="ECO:0000256" key="2">
    <source>
        <dbReference type="ARBA" id="ARBA00008092"/>
    </source>
</evidence>
<feature type="region of interest" description="Disordered" evidence="17">
    <location>
        <begin position="979"/>
        <end position="1004"/>
    </location>
</feature>
<keyword evidence="4" id="KW-0479">Metal-binding</keyword>
<evidence type="ECO:0000256" key="11">
    <source>
        <dbReference type="ARBA" id="ARBA00023212"/>
    </source>
</evidence>
<keyword evidence="8" id="KW-0238">DNA-binding</keyword>
<dbReference type="InterPro" id="IPR026720">
    <property type="entry name" value="CFAP91"/>
</dbReference>
<evidence type="ECO:0000256" key="13">
    <source>
        <dbReference type="ARBA" id="ARBA00023273"/>
    </source>
</evidence>
<evidence type="ECO:0000256" key="3">
    <source>
        <dbReference type="ARBA" id="ARBA00022490"/>
    </source>
</evidence>
<comment type="subcellular location">
    <subcellularLocation>
        <location evidence="1">Cytoplasm</location>
        <location evidence="1">Cytoskeleton</location>
        <location evidence="1">Cilium axoneme</location>
    </subcellularLocation>
</comment>
<name>A0A6A5EWB9_PERFL</name>
<evidence type="ECO:0000256" key="1">
    <source>
        <dbReference type="ARBA" id="ARBA00004430"/>
    </source>
</evidence>
<evidence type="ECO:0000256" key="10">
    <source>
        <dbReference type="ARBA" id="ARBA00023170"/>
    </source>
</evidence>
<dbReference type="Pfam" id="PF14738">
    <property type="entry name" value="CFAP91"/>
    <property type="match status" value="1"/>
</dbReference>
<dbReference type="PANTHER" id="PTHR22455:SF10">
    <property type="entry name" value="CILIA- AND FLAGELLA-ASSOCIATED PROTEIN 91"/>
    <property type="match status" value="1"/>
</dbReference>
<dbReference type="GO" id="GO:0043565">
    <property type="term" value="F:sequence-specific DNA binding"/>
    <property type="evidence" value="ECO:0007669"/>
    <property type="project" value="InterPro"/>
</dbReference>
<evidence type="ECO:0000256" key="4">
    <source>
        <dbReference type="ARBA" id="ARBA00022723"/>
    </source>
</evidence>
<dbReference type="SUPFAM" id="SSF48508">
    <property type="entry name" value="Nuclear receptor ligand-binding domain"/>
    <property type="match status" value="1"/>
</dbReference>
<feature type="coiled-coil region" evidence="16">
    <location>
        <begin position="271"/>
        <end position="347"/>
    </location>
</feature>
<dbReference type="Gene3D" id="3.30.50.10">
    <property type="entry name" value="Erythroid Transcription Factor GATA-1, subunit A"/>
    <property type="match status" value="1"/>
</dbReference>
<dbReference type="PRINTS" id="PR00398">
    <property type="entry name" value="STRDHORMONER"/>
</dbReference>
<evidence type="ECO:0000256" key="12">
    <source>
        <dbReference type="ARBA" id="ARBA00023242"/>
    </source>
</evidence>
<evidence type="ECO:0000256" key="6">
    <source>
        <dbReference type="ARBA" id="ARBA00022833"/>
    </source>
</evidence>
<keyword evidence="10" id="KW-0675">Receptor</keyword>
<dbReference type="PROSITE" id="PS51030">
    <property type="entry name" value="NUCLEAR_REC_DBD_2"/>
    <property type="match status" value="1"/>
</dbReference>
<comment type="similarity">
    <text evidence="14">Belongs to the CFAP91 family.</text>
</comment>
<reference evidence="20 21" key="1">
    <citation type="submission" date="2019-06" db="EMBL/GenBank/DDBJ databases">
        <title>A chromosome-scale genome assembly of the European perch, Perca fluviatilis.</title>
        <authorList>
            <person name="Roques C."/>
            <person name="Zahm M."/>
            <person name="Cabau C."/>
            <person name="Klopp C."/>
            <person name="Bouchez O."/>
            <person name="Donnadieu C."/>
            <person name="Kuhl H."/>
            <person name="Gislard M."/>
            <person name="Guendouz S."/>
            <person name="Journot L."/>
            <person name="Haffray P."/>
            <person name="Bestin A."/>
            <person name="Morvezen R."/>
            <person name="Feron R."/>
            <person name="Wen M."/>
            <person name="Jouanno E."/>
            <person name="Herpin A."/>
            <person name="Schartl M."/>
            <person name="Postlethwait J."/>
            <person name="Schaerlinger B."/>
            <person name="Chardard D."/>
            <person name="Lecocq T."/>
            <person name="Poncet C."/>
            <person name="Jaffrelo L."/>
            <person name="Lampietro C."/>
            <person name="Guiguen Y."/>
        </authorList>
    </citation>
    <scope>NUCLEOTIDE SEQUENCE [LARGE SCALE GENOMIC DNA]</scope>
    <source>
        <tissue evidence="20">Blood</tissue>
    </source>
</reference>
<dbReference type="InterPro" id="IPR035500">
    <property type="entry name" value="NHR-like_dom_sf"/>
</dbReference>
<evidence type="ECO:0000313" key="20">
    <source>
        <dbReference type="EMBL" id="KAF1382659.1"/>
    </source>
</evidence>
<dbReference type="FunFam" id="1.10.565.10:FF:000024">
    <property type="entry name" value="Nuclear receptor subfamily 1 group I member 2"/>
    <property type="match status" value="1"/>
</dbReference>
<keyword evidence="12" id="KW-0539">Nucleus</keyword>
<evidence type="ECO:0000256" key="16">
    <source>
        <dbReference type="SAM" id="Coils"/>
    </source>
</evidence>
<dbReference type="SMART" id="SM00399">
    <property type="entry name" value="ZnF_C4"/>
    <property type="match status" value="1"/>
</dbReference>
<sequence length="1217" mass="141391">MSVSVTRTIPKKNDTSKVVRRQRVYDHLYDPVYTVSSEADHARSTLKAYASNDRIRRVPEFGSMFSNLFHHPRYTLQLDPTDPVPASIDRRWRGHTEQRREALQQLAGVIPNAQSWLKREECYVTGADRWKYFKRPLIPFSQQVPPDVIFALPKEDFVSAYGTNAEHQPTHFTVGVQTDYRESETQTDPYSPEYVVQPGTTPAELLQLAALTWGRGLPAGLAEVEMIERARAKRAWEATLPPLNDLSQLDKRRRIMEEMEVKEWAFREGEIEKLQKARLALLKDLLRQRDEAQKEVTNERLNQIYSKHQKDKETKLHKIHNDYSRSLRKLEAKRRNVEGKLEQLGIVRKYTDSQTYPPRSRRDTFTNRNTRNNELKSHYLDTYEGLLQLEAGLSASVKRWEKRPTPKVNIIKNVIKHPASREVELMKKYKALREEEKEQVSKKSSRFLVKKEKPVPRPVSPRVGEPPEGDEDIELAVIHLQKLLRGRSIQYEMFKCKENHLDLIQELRTVHALQREEQELQKADKGLVMTLKKERDKHRHKTAQEEASQARVVGAELEHLFDALSKELIHLQEERRIHAFTLLAERDRRLREAEESGRRQVEERRRREEDEIFRQVVQVHQETVDLYLEDIILETLEQTADQQAREEIHRRAKEVNDIAYAMEESRSNLQSEEIVSELVYSFLIPEVQKITVRQRVLQRQHRHLQAARSIIHGNPERSEILPSTLEAPQLTCPSERASNRVLEMISQVEQEKGKETEQHHIQTEIKYKLHFHLGSWAAVGAKPRGLQTAVWTSGITKSVRMNKAAGVQSIREALTGHNEEDEDEDGRVTDDEEPRACGVCGDLAKGYHFNALTCEGCKGFFRRAIKRSTQLRCMFLNKCKITKNNRRTCQACRFRKCQAIGMRQEMVMSEKEVLERRIRIQARKRLDAPIQLSSQQEETIQELLCGHRNSFDSAFYRFSDFRPIDRNVLPASEYNQSERDLSSLSSLSPSSSRSGSFKQQENQQNGEVRKGIVFTALPHVADLTTYMIQDIISFSKSLRDFRSLSMEDQVALLKGATFEMMQTRFNMVFNAKTGIWECGHITYCIDDAVRAGFQPLLLEPLLKFHHTLRKLGLQEEEYVLMQAMSLFSPDRPGVQQHSVIDELHENLALTLKTWIDCKRTGPEKRLLYPKVMACLTEMRTMAEEYSKQVLQIQDIQPDVISPLIMEMISKSPCNEDF</sequence>
<keyword evidence="5" id="KW-0863">Zinc-finger</keyword>
<evidence type="ECO:0000256" key="17">
    <source>
        <dbReference type="SAM" id="MobiDB-lite"/>
    </source>
</evidence>
<dbReference type="InterPro" id="IPR001728">
    <property type="entry name" value="ThyrH_rcpt"/>
</dbReference>
<comment type="caution">
    <text evidence="20">The sequence shown here is derived from an EMBL/GenBank/DDBJ whole genome shotgun (WGS) entry which is preliminary data.</text>
</comment>
<feature type="domain" description="NR LBD" evidence="19">
    <location>
        <begin position="935"/>
        <end position="1211"/>
    </location>
</feature>
<dbReference type="CDD" id="cd07156">
    <property type="entry name" value="NR_DBD_VDR_like"/>
    <property type="match status" value="1"/>
</dbReference>
<evidence type="ECO:0000256" key="9">
    <source>
        <dbReference type="ARBA" id="ARBA00023163"/>
    </source>
</evidence>
<dbReference type="InterPro" id="IPR001628">
    <property type="entry name" value="Znf_hrmn_rcpt"/>
</dbReference>
<feature type="region of interest" description="Disordered" evidence="17">
    <location>
        <begin position="443"/>
        <end position="468"/>
    </location>
</feature>
<evidence type="ECO:0000256" key="7">
    <source>
        <dbReference type="ARBA" id="ARBA00023015"/>
    </source>
</evidence>
<dbReference type="CDD" id="cd06934">
    <property type="entry name" value="NR_LBD_PXR_like"/>
    <property type="match status" value="1"/>
</dbReference>
<keyword evidence="6" id="KW-0862">Zinc</keyword>
<evidence type="ECO:0000256" key="15">
    <source>
        <dbReference type="ARBA" id="ARBA00029555"/>
    </source>
</evidence>
<dbReference type="PRINTS" id="PR00047">
    <property type="entry name" value="STROIDFINGER"/>
</dbReference>
<dbReference type="EMBL" id="VHII01000012">
    <property type="protein sequence ID" value="KAF1382659.1"/>
    <property type="molecule type" value="Genomic_DNA"/>
</dbReference>
<dbReference type="SUPFAM" id="SSF57716">
    <property type="entry name" value="Glucocorticoid receptor-like (DNA-binding domain)"/>
    <property type="match status" value="1"/>
</dbReference>
<keyword evidence="21" id="KW-1185">Reference proteome</keyword>
<dbReference type="SMART" id="SM00430">
    <property type="entry name" value="HOLI"/>
    <property type="match status" value="1"/>
</dbReference>
<accession>A0A6A5EWB9</accession>
<dbReference type="GO" id="GO:0005930">
    <property type="term" value="C:axoneme"/>
    <property type="evidence" value="ECO:0007669"/>
    <property type="project" value="UniProtKB-SubCell"/>
</dbReference>
<dbReference type="AlphaFoldDB" id="A0A6A5EWB9"/>
<proteinExistence type="inferred from homology"/>
<dbReference type="PRINTS" id="PR00546">
    <property type="entry name" value="THYROIDHORMR"/>
</dbReference>
<dbReference type="InterPro" id="IPR032840">
    <property type="entry name" value="CFAP91_dom"/>
</dbReference>
<dbReference type="Pfam" id="PF00104">
    <property type="entry name" value="Hormone_recep"/>
    <property type="match status" value="1"/>
</dbReference>
<dbReference type="PROSITE" id="PS51843">
    <property type="entry name" value="NR_LBD"/>
    <property type="match status" value="1"/>
</dbReference>
<keyword evidence="11" id="KW-0206">Cytoskeleton</keyword>
<evidence type="ECO:0000259" key="19">
    <source>
        <dbReference type="PROSITE" id="PS51843"/>
    </source>
</evidence>
<keyword evidence="3" id="KW-0963">Cytoplasm</keyword>
<keyword evidence="16" id="KW-0175">Coiled coil</keyword>
<dbReference type="GO" id="GO:0004879">
    <property type="term" value="F:nuclear receptor activity"/>
    <property type="evidence" value="ECO:0007669"/>
    <property type="project" value="InterPro"/>
</dbReference>
<evidence type="ECO:0000259" key="18">
    <source>
        <dbReference type="PROSITE" id="PS51030"/>
    </source>
</evidence>
<evidence type="ECO:0000256" key="14">
    <source>
        <dbReference type="ARBA" id="ARBA00029468"/>
    </source>
</evidence>
<comment type="similarity">
    <text evidence="2">Belongs to the nuclear hormone receptor family. NR1 subfamily.</text>
</comment>
<keyword evidence="9" id="KW-0804">Transcription</keyword>
<organism evidence="20 21">
    <name type="scientific">Perca fluviatilis</name>
    <name type="common">European perch</name>
    <dbReference type="NCBI Taxonomy" id="8168"/>
    <lineage>
        <taxon>Eukaryota</taxon>
        <taxon>Metazoa</taxon>
        <taxon>Chordata</taxon>
        <taxon>Craniata</taxon>
        <taxon>Vertebrata</taxon>
        <taxon>Euteleostomi</taxon>
        <taxon>Actinopterygii</taxon>
        <taxon>Neopterygii</taxon>
        <taxon>Teleostei</taxon>
        <taxon>Neoteleostei</taxon>
        <taxon>Acanthomorphata</taxon>
        <taxon>Eupercaria</taxon>
        <taxon>Perciformes</taxon>
        <taxon>Percoidei</taxon>
        <taxon>Percidae</taxon>
        <taxon>Percinae</taxon>
        <taxon>Perca</taxon>
    </lineage>
</organism>
<evidence type="ECO:0000256" key="8">
    <source>
        <dbReference type="ARBA" id="ARBA00023125"/>
    </source>
</evidence>
<evidence type="ECO:0000256" key="5">
    <source>
        <dbReference type="ARBA" id="ARBA00022771"/>
    </source>
</evidence>
<dbReference type="Gene3D" id="1.10.565.10">
    <property type="entry name" value="Retinoid X Receptor"/>
    <property type="match status" value="1"/>
</dbReference>
<dbReference type="Pfam" id="PF00105">
    <property type="entry name" value="zf-C4"/>
    <property type="match status" value="1"/>
</dbReference>
<dbReference type="GO" id="GO:0008270">
    <property type="term" value="F:zinc ion binding"/>
    <property type="evidence" value="ECO:0007669"/>
    <property type="project" value="UniProtKB-KW"/>
</dbReference>
<dbReference type="InterPro" id="IPR013088">
    <property type="entry name" value="Znf_NHR/GATA"/>
</dbReference>
<keyword evidence="13" id="KW-0966">Cell projection</keyword>
<gene>
    <name evidence="20" type="ORF">PFLUV_G00146070</name>
</gene>
<dbReference type="Proteomes" id="UP000465112">
    <property type="component" value="Chromosome 12"/>
</dbReference>
<dbReference type="InterPro" id="IPR001723">
    <property type="entry name" value="Nuclear_hrmn_rcpt"/>
</dbReference>
<feature type="compositionally biased region" description="Low complexity" evidence="17">
    <location>
        <begin position="982"/>
        <end position="996"/>
    </location>
</feature>
<evidence type="ECO:0000313" key="21">
    <source>
        <dbReference type="Proteomes" id="UP000465112"/>
    </source>
</evidence>